<protein>
    <submittedName>
        <fullName evidence="8">ABC transporter related protein (Modular protein)</fullName>
    </submittedName>
</protein>
<dbReference type="PROSITE" id="PS50893">
    <property type="entry name" value="ABC_TRANSPORTER_2"/>
    <property type="match status" value="1"/>
</dbReference>
<dbReference type="Proteomes" id="UP000018291">
    <property type="component" value="Unassembled WGS sequence"/>
</dbReference>
<feature type="region of interest" description="Disordered" evidence="6">
    <location>
        <begin position="1"/>
        <end position="54"/>
    </location>
</feature>
<feature type="domain" description="ABC transporter" evidence="7">
    <location>
        <begin position="60"/>
        <end position="291"/>
    </location>
</feature>
<reference evidence="8 9" key="1">
    <citation type="journal article" date="2013" name="ISME J.">
        <title>Metabolic model for the filamentous 'Candidatus Microthrix parvicella' based on genomic and metagenomic analyses.</title>
        <authorList>
            <person name="Jon McIlroy S."/>
            <person name="Kristiansen R."/>
            <person name="Albertsen M."/>
            <person name="Michael Karst S."/>
            <person name="Rossetti S."/>
            <person name="Lund Nielsen J."/>
            <person name="Tandoi V."/>
            <person name="James Seviour R."/>
            <person name="Nielsen P.H."/>
        </authorList>
    </citation>
    <scope>NUCLEOTIDE SEQUENCE [LARGE SCALE GENOMIC DNA]</scope>
    <source>
        <strain evidence="8 9">RN1</strain>
    </source>
</reference>
<keyword evidence="2" id="KW-0813">Transport</keyword>
<dbReference type="eggNOG" id="COG0410">
    <property type="taxonomic scope" value="Bacteria"/>
</dbReference>
<dbReference type="GO" id="GO:0016887">
    <property type="term" value="F:ATP hydrolysis activity"/>
    <property type="evidence" value="ECO:0007669"/>
    <property type="project" value="InterPro"/>
</dbReference>
<dbReference type="Gene3D" id="3.40.50.300">
    <property type="entry name" value="P-loop containing nucleotide triphosphate hydrolases"/>
    <property type="match status" value="1"/>
</dbReference>
<evidence type="ECO:0000256" key="4">
    <source>
        <dbReference type="ARBA" id="ARBA00022840"/>
    </source>
</evidence>
<dbReference type="InterPro" id="IPR027417">
    <property type="entry name" value="P-loop_NTPase"/>
</dbReference>
<proteinExistence type="inferred from homology"/>
<dbReference type="GO" id="GO:0005524">
    <property type="term" value="F:ATP binding"/>
    <property type="evidence" value="ECO:0007669"/>
    <property type="project" value="UniProtKB-KW"/>
</dbReference>
<sequence length="299" mass="31671">MDGPDEVNDVSPTEVLGGQSAARELADEAITDAEKGSGAAADHQAPVHLSTDPQPGEPILVADDLIAGYVPGVNILNGCSAVLKRGEMVGIIGPNGAGKSTLLKAMFGLINITSGVVSLRGENITSMKAHQLVSRGVGFVPQTENVFAALTVRENMEMGAFLRPSVVKERFEHVADLFPRLGERASQQAGSLSGGERQMVAMGRALMMEPSVLLLDEPSAGLSPAFQDEVFINCRRINATGVSILMVEQNARRCLQVCDRAFVLDQGKNAIAGTGSELLHDPKVIELYLGTLAKNRNLD</sequence>
<evidence type="ECO:0000256" key="2">
    <source>
        <dbReference type="ARBA" id="ARBA00022448"/>
    </source>
</evidence>
<organism evidence="8 9">
    <name type="scientific">Candidatus Neomicrothrix parvicella RN1</name>
    <dbReference type="NCBI Taxonomy" id="1229780"/>
    <lineage>
        <taxon>Bacteria</taxon>
        <taxon>Bacillati</taxon>
        <taxon>Actinomycetota</taxon>
        <taxon>Acidimicrobiia</taxon>
        <taxon>Acidimicrobiales</taxon>
        <taxon>Microthrixaceae</taxon>
        <taxon>Candidatus Neomicrothrix</taxon>
    </lineage>
</organism>
<keyword evidence="9" id="KW-1185">Reference proteome</keyword>
<dbReference type="InterPro" id="IPR003593">
    <property type="entry name" value="AAA+_ATPase"/>
</dbReference>
<evidence type="ECO:0000313" key="9">
    <source>
        <dbReference type="Proteomes" id="UP000018291"/>
    </source>
</evidence>
<dbReference type="AlphaFoldDB" id="R4YXL3"/>
<evidence type="ECO:0000256" key="6">
    <source>
        <dbReference type="SAM" id="MobiDB-lite"/>
    </source>
</evidence>
<comment type="similarity">
    <text evidence="1">Belongs to the ABC transporter superfamily.</text>
</comment>
<keyword evidence="5" id="KW-0029">Amino-acid transport</keyword>
<dbReference type="GO" id="GO:0015658">
    <property type="term" value="F:branched-chain amino acid transmembrane transporter activity"/>
    <property type="evidence" value="ECO:0007669"/>
    <property type="project" value="TreeGrafter"/>
</dbReference>
<evidence type="ECO:0000256" key="1">
    <source>
        <dbReference type="ARBA" id="ARBA00005417"/>
    </source>
</evidence>
<evidence type="ECO:0000256" key="3">
    <source>
        <dbReference type="ARBA" id="ARBA00022741"/>
    </source>
</evidence>
<dbReference type="SMART" id="SM00382">
    <property type="entry name" value="AAA"/>
    <property type="match status" value="1"/>
</dbReference>
<dbReference type="PANTHER" id="PTHR43820:SF4">
    <property type="entry name" value="HIGH-AFFINITY BRANCHED-CHAIN AMINO ACID TRANSPORT ATP-BINDING PROTEIN LIVF"/>
    <property type="match status" value="1"/>
</dbReference>
<dbReference type="RefSeq" id="WP_012224965.1">
    <property type="nucleotide sequence ID" value="NZ_HG422565.1"/>
</dbReference>
<dbReference type="HOGENOM" id="CLU_000604_1_2_11"/>
<dbReference type="PANTHER" id="PTHR43820">
    <property type="entry name" value="HIGH-AFFINITY BRANCHED-CHAIN AMINO ACID TRANSPORT ATP-BINDING PROTEIN LIVF"/>
    <property type="match status" value="1"/>
</dbReference>
<evidence type="ECO:0000256" key="5">
    <source>
        <dbReference type="ARBA" id="ARBA00022970"/>
    </source>
</evidence>
<dbReference type="EMBL" id="CANL01000007">
    <property type="protein sequence ID" value="CCM62988.1"/>
    <property type="molecule type" value="Genomic_DNA"/>
</dbReference>
<dbReference type="SUPFAM" id="SSF52540">
    <property type="entry name" value="P-loop containing nucleoside triphosphate hydrolases"/>
    <property type="match status" value="1"/>
</dbReference>
<dbReference type="OrthoDB" id="9776369at2"/>
<dbReference type="STRING" id="1229780.BN381_150101"/>
<accession>R4YXL3</accession>
<dbReference type="Pfam" id="PF00005">
    <property type="entry name" value="ABC_tran"/>
    <property type="match status" value="1"/>
</dbReference>
<name>R4YXL3_9ACTN</name>
<dbReference type="InterPro" id="IPR017871">
    <property type="entry name" value="ABC_transporter-like_CS"/>
</dbReference>
<evidence type="ECO:0000259" key="7">
    <source>
        <dbReference type="PROSITE" id="PS50893"/>
    </source>
</evidence>
<dbReference type="GO" id="GO:0015807">
    <property type="term" value="P:L-amino acid transport"/>
    <property type="evidence" value="ECO:0007669"/>
    <property type="project" value="TreeGrafter"/>
</dbReference>
<dbReference type="InterPro" id="IPR052156">
    <property type="entry name" value="BCAA_Transport_ATP-bd_LivF"/>
</dbReference>
<evidence type="ECO:0000313" key="8">
    <source>
        <dbReference type="EMBL" id="CCM62988.1"/>
    </source>
</evidence>
<dbReference type="InterPro" id="IPR003439">
    <property type="entry name" value="ABC_transporter-like_ATP-bd"/>
</dbReference>
<keyword evidence="4" id="KW-0067">ATP-binding</keyword>
<dbReference type="PROSITE" id="PS00211">
    <property type="entry name" value="ABC_TRANSPORTER_1"/>
    <property type="match status" value="1"/>
</dbReference>
<keyword evidence="3" id="KW-0547">Nucleotide-binding</keyword>
<gene>
    <name evidence="8" type="ORF">BN381_150101</name>
</gene>
<dbReference type="CDD" id="cd03224">
    <property type="entry name" value="ABC_TM1139_LivF_branched"/>
    <property type="match status" value="1"/>
</dbReference>
<comment type="caution">
    <text evidence="8">The sequence shown here is derived from an EMBL/GenBank/DDBJ whole genome shotgun (WGS) entry which is preliminary data.</text>
</comment>